<organism evidence="13 14">
    <name type="scientific">Mandrillus leucophaeus</name>
    <name type="common">Drill</name>
    <name type="synonym">Papio leucophaeus</name>
    <dbReference type="NCBI Taxonomy" id="9568"/>
    <lineage>
        <taxon>Eukaryota</taxon>
        <taxon>Metazoa</taxon>
        <taxon>Chordata</taxon>
        <taxon>Craniata</taxon>
        <taxon>Vertebrata</taxon>
        <taxon>Euteleostomi</taxon>
        <taxon>Mammalia</taxon>
        <taxon>Eutheria</taxon>
        <taxon>Euarchontoglires</taxon>
        <taxon>Primates</taxon>
        <taxon>Haplorrhini</taxon>
        <taxon>Catarrhini</taxon>
        <taxon>Cercopithecidae</taxon>
        <taxon>Cercopithecinae</taxon>
        <taxon>Mandrillus</taxon>
    </lineage>
</organism>
<keyword evidence="9" id="KW-0482">Metalloprotease</keyword>
<keyword evidence="3" id="KW-0964">Secreted</keyword>
<keyword evidence="8" id="KW-0862">Zinc</keyword>
<dbReference type="GO" id="GO:0043171">
    <property type="term" value="P:peptide catabolic process"/>
    <property type="evidence" value="ECO:0007669"/>
    <property type="project" value="TreeGrafter"/>
</dbReference>
<evidence type="ECO:0000256" key="10">
    <source>
        <dbReference type="ARBA" id="ARBA00023145"/>
    </source>
</evidence>
<comment type="similarity">
    <text evidence="2">Belongs to the peptidase M28 family.</text>
</comment>
<evidence type="ECO:0000256" key="1">
    <source>
        <dbReference type="ARBA" id="ARBA00004613"/>
    </source>
</evidence>
<evidence type="ECO:0000256" key="11">
    <source>
        <dbReference type="ARBA" id="ARBA00023180"/>
    </source>
</evidence>
<dbReference type="AlphaFoldDB" id="A0A2K5Z1L4"/>
<dbReference type="GO" id="GO:0046872">
    <property type="term" value="F:metal ion binding"/>
    <property type="evidence" value="ECO:0007669"/>
    <property type="project" value="UniProtKB-KW"/>
</dbReference>
<dbReference type="FunFam" id="3.50.30.30:FF:000009">
    <property type="entry name" value="Carboxypeptidase Q"/>
    <property type="match status" value="1"/>
</dbReference>
<comment type="subcellular location">
    <subcellularLocation>
        <location evidence="1">Secreted</location>
    </subcellularLocation>
</comment>
<evidence type="ECO:0000256" key="4">
    <source>
        <dbReference type="ARBA" id="ARBA00022670"/>
    </source>
</evidence>
<keyword evidence="7" id="KW-0378">Hydrolase</keyword>
<dbReference type="STRING" id="9568.ENSMLEP00000021685"/>
<reference evidence="13" key="1">
    <citation type="submission" date="2025-08" db="UniProtKB">
        <authorList>
            <consortium name="Ensembl"/>
        </authorList>
    </citation>
    <scope>IDENTIFICATION</scope>
</reference>
<keyword evidence="10" id="KW-0865">Zymogen</keyword>
<keyword evidence="4" id="KW-0645">Protease</keyword>
<dbReference type="Proteomes" id="UP000233140">
    <property type="component" value="Unassembled WGS sequence"/>
</dbReference>
<keyword evidence="14" id="KW-1185">Reference proteome</keyword>
<dbReference type="GO" id="GO:0005615">
    <property type="term" value="C:extracellular space"/>
    <property type="evidence" value="ECO:0007669"/>
    <property type="project" value="TreeGrafter"/>
</dbReference>
<keyword evidence="5" id="KW-0479">Metal-binding</keyword>
<dbReference type="PANTHER" id="PTHR12053:SF3">
    <property type="entry name" value="CARBOXYPEPTIDASE Q"/>
    <property type="match status" value="1"/>
</dbReference>
<dbReference type="GO" id="GO:0006590">
    <property type="term" value="P:thyroid hormone generation"/>
    <property type="evidence" value="ECO:0007669"/>
    <property type="project" value="TreeGrafter"/>
</dbReference>
<dbReference type="InterPro" id="IPR039866">
    <property type="entry name" value="CPQ"/>
</dbReference>
<feature type="signal peptide" evidence="12">
    <location>
        <begin position="1"/>
        <end position="20"/>
    </location>
</feature>
<evidence type="ECO:0000256" key="8">
    <source>
        <dbReference type="ARBA" id="ARBA00022833"/>
    </source>
</evidence>
<evidence type="ECO:0000256" key="3">
    <source>
        <dbReference type="ARBA" id="ARBA00022525"/>
    </source>
</evidence>
<evidence type="ECO:0000256" key="9">
    <source>
        <dbReference type="ARBA" id="ARBA00023049"/>
    </source>
</evidence>
<protein>
    <recommendedName>
        <fullName evidence="15">Carboxypeptidase Q</fullName>
    </recommendedName>
</protein>
<reference evidence="13" key="2">
    <citation type="submission" date="2025-09" db="UniProtKB">
        <authorList>
            <consortium name="Ensembl"/>
        </authorList>
    </citation>
    <scope>IDENTIFICATION</scope>
</reference>
<evidence type="ECO:0000256" key="2">
    <source>
        <dbReference type="ARBA" id="ARBA00010918"/>
    </source>
</evidence>
<feature type="chain" id="PRO_5014331126" description="Carboxypeptidase Q" evidence="12">
    <location>
        <begin position="21"/>
        <end position="212"/>
    </location>
</feature>
<evidence type="ECO:0000256" key="6">
    <source>
        <dbReference type="ARBA" id="ARBA00022729"/>
    </source>
</evidence>
<evidence type="ECO:0000313" key="14">
    <source>
        <dbReference type="Proteomes" id="UP000233140"/>
    </source>
</evidence>
<dbReference type="GO" id="GO:0006508">
    <property type="term" value="P:proteolysis"/>
    <property type="evidence" value="ECO:0007669"/>
    <property type="project" value="UniProtKB-KW"/>
</dbReference>
<name>A0A2K5Z1L4_MANLE</name>
<evidence type="ECO:0000256" key="12">
    <source>
        <dbReference type="SAM" id="SignalP"/>
    </source>
</evidence>
<sequence length="212" mass="23044">MKFLIFAFFGGAHLLSLCSGKAIYKNGISKRTFQEIKEEIASYGDVAKAIINLAIYGITAEVLVVTSFDELQRRASEARGKIVVYNQPYINYSRTVQYRTQGAVEAAKVGAVASLIRSVASLSIYSPHTGIQEYQDGVPKIPTACITVEDAEMMSRMASRGIKIVIQLKMGAKTYPDTDSFNTVAEITGSKYPEQVSEGEGWSSALKSGGFS</sequence>
<dbReference type="PANTHER" id="PTHR12053">
    <property type="entry name" value="PROTEASE FAMILY M28 PLASMA GLUTAMATE CARBOXYPEPTIDASE-RELATED"/>
    <property type="match status" value="1"/>
</dbReference>
<dbReference type="SUPFAM" id="SSF53187">
    <property type="entry name" value="Zn-dependent exopeptidases"/>
    <property type="match status" value="1"/>
</dbReference>
<dbReference type="Gene3D" id="3.50.30.30">
    <property type="match status" value="1"/>
</dbReference>
<dbReference type="GO" id="GO:0070573">
    <property type="term" value="F:metallodipeptidase activity"/>
    <property type="evidence" value="ECO:0007669"/>
    <property type="project" value="InterPro"/>
</dbReference>
<dbReference type="OMA" id="RYVNYGE"/>
<evidence type="ECO:0000256" key="7">
    <source>
        <dbReference type="ARBA" id="ARBA00022801"/>
    </source>
</evidence>
<dbReference type="GeneTree" id="ENSGT00390000018110"/>
<proteinExistence type="inferred from homology"/>
<keyword evidence="11" id="KW-0325">Glycoprotein</keyword>
<evidence type="ECO:0008006" key="15">
    <source>
        <dbReference type="Google" id="ProtNLM"/>
    </source>
</evidence>
<dbReference type="Ensembl" id="ENSMLET00000045187.1">
    <property type="protein sequence ID" value="ENSMLEP00000021685.1"/>
    <property type="gene ID" value="ENSMLEG00000035050.1"/>
</dbReference>
<keyword evidence="6 12" id="KW-0732">Signal</keyword>
<evidence type="ECO:0000313" key="13">
    <source>
        <dbReference type="Ensembl" id="ENSMLEP00000021685.1"/>
    </source>
</evidence>
<evidence type="ECO:0000256" key="5">
    <source>
        <dbReference type="ARBA" id="ARBA00022723"/>
    </source>
</evidence>
<accession>A0A2K5Z1L4</accession>